<feature type="signal peptide" evidence="4">
    <location>
        <begin position="1"/>
        <end position="40"/>
    </location>
</feature>
<evidence type="ECO:0000256" key="4">
    <source>
        <dbReference type="SAM" id="SignalP"/>
    </source>
</evidence>
<dbReference type="GO" id="GO:0030246">
    <property type="term" value="F:carbohydrate binding"/>
    <property type="evidence" value="ECO:0007669"/>
    <property type="project" value="UniProtKB-ARBA"/>
</dbReference>
<keyword evidence="9" id="KW-1185">Reference proteome</keyword>
<comment type="similarity">
    <text evidence="2">Belongs to the bacterial solute-binding protein 2 family.</text>
</comment>
<comment type="caution">
    <text evidence="6">The sequence shown here is derived from an EMBL/GenBank/DDBJ whole genome shotgun (WGS) entry which is preliminary data.</text>
</comment>
<dbReference type="InterPro" id="IPR028082">
    <property type="entry name" value="Peripla_BP_I"/>
</dbReference>
<dbReference type="SUPFAM" id="SSF53822">
    <property type="entry name" value="Periplasmic binding protein-like I"/>
    <property type="match status" value="1"/>
</dbReference>
<organism evidence="6 8">
    <name type="scientific">Paraburkholderia youngii</name>
    <dbReference type="NCBI Taxonomy" id="2782701"/>
    <lineage>
        <taxon>Bacteria</taxon>
        <taxon>Pseudomonadati</taxon>
        <taxon>Pseudomonadota</taxon>
        <taxon>Betaproteobacteria</taxon>
        <taxon>Burkholderiales</taxon>
        <taxon>Burkholderiaceae</taxon>
        <taxon>Paraburkholderia</taxon>
    </lineage>
</organism>
<evidence type="ECO:0000259" key="5">
    <source>
        <dbReference type="Pfam" id="PF13407"/>
    </source>
</evidence>
<reference evidence="6 8" key="2">
    <citation type="submission" date="2020-08" db="EMBL/GenBank/DDBJ databases">
        <title>Genomic Encyclopedia of Type Strains, Phase IV (KMG-V): Genome sequencing to study the core and pangenomes of soil and plant-associated prokaryotes.</title>
        <authorList>
            <person name="Whitman W."/>
        </authorList>
    </citation>
    <scope>NUCLEOTIDE SEQUENCE [LARGE SCALE GENOMIC DNA]</scope>
    <source>
        <strain evidence="6 8">JPY162</strain>
    </source>
</reference>
<evidence type="ECO:0000313" key="8">
    <source>
        <dbReference type="Proteomes" id="UP000592820"/>
    </source>
</evidence>
<sequence>MNSLTKPLCATRPVRKCRRVISAVMGALMLSALAAPPAHADKDHPVVALLPGVVDPFYFTMYHGAQKAAAEDNTQLLFQLPKSWNTTEQVPILKAFIAKRPDAILVSPVDAQQLIEPLTEAKNAGIKVITVDTYIGTGRYQTGSGNADFPLSFVASDNKEGGRIAARTLAKALGEKGIVFCESLKPGVSSTDARVQGFQEEMKKYPNIKVLPTLYSEDDANKAVSDVSGVMAREPGLSGVFGTNTFSGKGVAQAIHMAGKSGKVKLIVFDAVPGIDKDIKSGLVDYAIAQRPADMGYYGVKYAVDAIRGKPVPKEKSTGFVVMDKSNIDNADVKQYIYSN</sequence>
<evidence type="ECO:0000256" key="3">
    <source>
        <dbReference type="ARBA" id="ARBA00022729"/>
    </source>
</evidence>
<name>A0A7W8LGZ2_9BURK</name>
<dbReference type="Proteomes" id="UP000821598">
    <property type="component" value="Unassembled WGS sequence"/>
</dbReference>
<protein>
    <submittedName>
        <fullName evidence="6">Ribose transport system substrate-binding protein</fullName>
    </submittedName>
    <submittedName>
        <fullName evidence="7">Substrate-binding domain-containing protein</fullName>
    </submittedName>
</protein>
<proteinExistence type="inferred from homology"/>
<evidence type="ECO:0000256" key="1">
    <source>
        <dbReference type="ARBA" id="ARBA00004196"/>
    </source>
</evidence>
<reference evidence="7 9" key="1">
    <citation type="submission" date="2019-08" db="EMBL/GenBank/DDBJ databases">
        <title>Paraburkholderia simonii sp. nov. and P. youngii sp. nov. Brazilian and Mexican Mimosa-associated rhizobia.</title>
        <authorList>
            <person name="Mavima L."/>
            <person name="Beukes C.W."/>
            <person name="Palmer M."/>
            <person name="De Meyer S.E."/>
            <person name="James E.K."/>
            <person name="Maluk M."/>
            <person name="Avontuur J.R."/>
            <person name="Chan W.Y."/>
            <person name="Venter S.N."/>
            <person name="Steenkamp E.T."/>
        </authorList>
    </citation>
    <scope>NUCLEOTIDE SEQUENCE [LARGE SCALE GENOMIC DNA]</scope>
    <source>
        <strain evidence="7 9">JPY454</strain>
    </source>
</reference>
<gene>
    <name evidence="7" type="ORF">FSB64_34195</name>
    <name evidence="6" type="ORF">HDG41_007525</name>
</gene>
<dbReference type="AlphaFoldDB" id="A0A7W8LGZ2"/>
<dbReference type="PANTHER" id="PTHR46847">
    <property type="entry name" value="D-ALLOSE-BINDING PERIPLASMIC PROTEIN-RELATED"/>
    <property type="match status" value="1"/>
</dbReference>
<feature type="chain" id="PRO_5030745613" evidence="4">
    <location>
        <begin position="41"/>
        <end position="340"/>
    </location>
</feature>
<dbReference type="EMBL" id="VOMC01000053">
    <property type="protein sequence ID" value="NVI08696.1"/>
    <property type="molecule type" value="Genomic_DNA"/>
</dbReference>
<dbReference type="InterPro" id="IPR025997">
    <property type="entry name" value="SBP_2_dom"/>
</dbReference>
<dbReference type="GO" id="GO:0030313">
    <property type="term" value="C:cell envelope"/>
    <property type="evidence" value="ECO:0007669"/>
    <property type="project" value="UniProtKB-SubCell"/>
</dbReference>
<dbReference type="CDD" id="cd20007">
    <property type="entry name" value="PBP1_ABC_sugar_binding-like"/>
    <property type="match status" value="1"/>
</dbReference>
<comment type="subcellular location">
    <subcellularLocation>
        <location evidence="1">Cell envelope</location>
    </subcellularLocation>
</comment>
<feature type="domain" description="Periplasmic binding protein" evidence="5">
    <location>
        <begin position="50"/>
        <end position="310"/>
    </location>
</feature>
<dbReference type="Gene3D" id="3.40.50.2300">
    <property type="match status" value="2"/>
</dbReference>
<evidence type="ECO:0000256" key="2">
    <source>
        <dbReference type="ARBA" id="ARBA00007639"/>
    </source>
</evidence>
<dbReference type="RefSeq" id="WP_176122186.1">
    <property type="nucleotide sequence ID" value="NZ_JACHDE010000033.1"/>
</dbReference>
<dbReference type="Pfam" id="PF13407">
    <property type="entry name" value="Peripla_BP_4"/>
    <property type="match status" value="1"/>
</dbReference>
<dbReference type="Proteomes" id="UP000592820">
    <property type="component" value="Unassembled WGS sequence"/>
</dbReference>
<dbReference type="EMBL" id="JACHDE010000033">
    <property type="protein sequence ID" value="MBB5405429.1"/>
    <property type="molecule type" value="Genomic_DNA"/>
</dbReference>
<evidence type="ECO:0000313" key="9">
    <source>
        <dbReference type="Proteomes" id="UP000821598"/>
    </source>
</evidence>
<dbReference type="PANTHER" id="PTHR46847:SF1">
    <property type="entry name" value="D-ALLOSE-BINDING PERIPLASMIC PROTEIN-RELATED"/>
    <property type="match status" value="1"/>
</dbReference>
<evidence type="ECO:0000313" key="6">
    <source>
        <dbReference type="EMBL" id="MBB5405429.1"/>
    </source>
</evidence>
<evidence type="ECO:0000313" key="7">
    <source>
        <dbReference type="EMBL" id="NVI08696.1"/>
    </source>
</evidence>
<accession>A0A7W8LGZ2</accession>
<keyword evidence="3 4" id="KW-0732">Signal</keyword>